<dbReference type="GO" id="GO:0009252">
    <property type="term" value="P:peptidoglycan biosynthetic process"/>
    <property type="evidence" value="ECO:0007669"/>
    <property type="project" value="UniProtKB-KW"/>
</dbReference>
<evidence type="ECO:0000256" key="3">
    <source>
        <dbReference type="ARBA" id="ARBA00022984"/>
    </source>
</evidence>
<evidence type="ECO:0008006" key="11">
    <source>
        <dbReference type="Google" id="ProtNLM"/>
    </source>
</evidence>
<dbReference type="InterPro" id="IPR007443">
    <property type="entry name" value="LpoA"/>
</dbReference>
<dbReference type="PROSITE" id="PS51257">
    <property type="entry name" value="PROKAR_LIPOPROTEIN"/>
    <property type="match status" value="1"/>
</dbReference>
<keyword evidence="4" id="KW-0472">Membrane</keyword>
<dbReference type="InterPro" id="IPR011990">
    <property type="entry name" value="TPR-like_helical_dom_sf"/>
</dbReference>
<dbReference type="Gene3D" id="3.40.50.2300">
    <property type="match status" value="2"/>
</dbReference>
<feature type="chain" id="PRO_5001602138" description="Lipoprotein" evidence="8">
    <location>
        <begin position="27"/>
        <end position="601"/>
    </location>
</feature>
<dbReference type="RefSeq" id="WP_003292502.1">
    <property type="nucleotide sequence ID" value="NZ_KK020677.1"/>
</dbReference>
<comment type="caution">
    <text evidence="9">The sequence shown here is derived from an EMBL/GenBank/DDBJ whole genome shotgun (WGS) entry which is preliminary data.</text>
</comment>
<dbReference type="Gene3D" id="1.25.40.10">
    <property type="entry name" value="Tetratricopeptide repeat domain"/>
    <property type="match status" value="1"/>
</dbReference>
<dbReference type="HOGENOM" id="CLU_026091_2_1_6"/>
<dbReference type="Gene3D" id="1.25.40.650">
    <property type="match status" value="1"/>
</dbReference>
<gene>
    <name evidence="9" type="ORF">B597_011600</name>
</gene>
<dbReference type="PANTHER" id="PTHR38038:SF1">
    <property type="entry name" value="PENICILLIN-BINDING PROTEIN ACTIVATOR LPOA"/>
    <property type="match status" value="1"/>
</dbReference>
<keyword evidence="2" id="KW-0133">Cell shape</keyword>
<name>A0A061JRQ8_STUST</name>
<dbReference type="Pfam" id="PF04348">
    <property type="entry name" value="LppC"/>
    <property type="match status" value="1"/>
</dbReference>
<evidence type="ECO:0000256" key="2">
    <source>
        <dbReference type="ARBA" id="ARBA00022960"/>
    </source>
</evidence>
<feature type="signal peptide" evidence="8">
    <location>
        <begin position="1"/>
        <end position="26"/>
    </location>
</feature>
<keyword evidence="6" id="KW-0998">Cell outer membrane</keyword>
<evidence type="ECO:0000313" key="10">
    <source>
        <dbReference type="Proteomes" id="UP000026923"/>
    </source>
</evidence>
<keyword evidence="7" id="KW-0449">Lipoprotein</keyword>
<dbReference type="SUPFAM" id="SSF53822">
    <property type="entry name" value="Periplasmic binding protein-like I"/>
    <property type="match status" value="1"/>
</dbReference>
<evidence type="ECO:0000256" key="5">
    <source>
        <dbReference type="ARBA" id="ARBA00023139"/>
    </source>
</evidence>
<dbReference type="AlphaFoldDB" id="A0A061JRQ8"/>
<evidence type="ECO:0000256" key="4">
    <source>
        <dbReference type="ARBA" id="ARBA00023136"/>
    </source>
</evidence>
<evidence type="ECO:0000256" key="1">
    <source>
        <dbReference type="ARBA" id="ARBA00022729"/>
    </source>
</evidence>
<keyword evidence="3" id="KW-0573">Peptidoglycan synthesis</keyword>
<sequence length="601" mass="66211">MACLRPLLLLCLTAALVACSSSPSSTLGELPRTPQASTQQLLQEADQSDPEKAAQLRLAAADQSLQQGNAAHARDILQKVRLEALKPAQQIFALTLQAEIALADNAPEKAEQAFQHPAFERLAELPVEQQVRSQLARAQALEANGKPAAAARERVFTAPLLSGQQAQENHETIWKLLSTLPEKQLQGATDTDLAGWQALALSVKRAGTVAQQQRAIDDWVAQNPQHPAAQQLPNALQKLRELADQPLTHVALLLPMDGQLANVARALRDGFLAAHLHAQRAGQELRIELFDSTHMSSIDEFYRQAKAAGVQLVVGPLEKDLVRQLAERDQLPITTLALNYSDAGQQTPPQLFQFGLAAEDEAREVARRAWSDGHRRAIALAPRGDWGNRILDAFRQSWQEAGGTLVAAEPLAEPVQLANQIADLLQLRNSEDRAQRVSSSIDTPTASQPTRRQDVDFIFLAATPQQAQQVRPTLIFQYAGDLPIYATSHLHAASHDRTQYLDLEGIRFAETPWLLDDQLPLRQEVEQKWPQAGGSLGRLYAMGADAYLLAPRLNQLLALPDTQIDGLSGTLRLKPDQRIERQLPWAQFRDGEVERLNDAQQ</sequence>
<evidence type="ECO:0000256" key="8">
    <source>
        <dbReference type="SAM" id="SignalP"/>
    </source>
</evidence>
<protein>
    <recommendedName>
        <fullName evidence="11">Lipoprotein</fullName>
    </recommendedName>
</protein>
<reference evidence="9 10" key="1">
    <citation type="journal article" date="2013" name="Genome Announc.">
        <title>Draft Genome of the Nitrogen-Fixing Bacterium Pseudomonas stutzeri Strain KOS6 Isolated from Industrial Hydrocarbon Sludge.</title>
        <authorList>
            <person name="Grigoryeva T.V."/>
            <person name="Laikov A.V."/>
            <person name="Naumova R.P."/>
            <person name="Manolov A.I."/>
            <person name="Larin A.K."/>
            <person name="Karpova I.Y."/>
            <person name="Semashko T.A."/>
            <person name="Alexeev D.G."/>
            <person name="Kostryukova E.S."/>
            <person name="Muller R."/>
            <person name="Govorun V.M."/>
        </authorList>
    </citation>
    <scope>NUCLEOTIDE SEQUENCE [LARGE SCALE GENOMIC DNA]</scope>
    <source>
        <strain evidence="9 10">KOS6</strain>
    </source>
</reference>
<accession>A0A061JRQ8</accession>
<keyword evidence="1 8" id="KW-0732">Signal</keyword>
<dbReference type="GO" id="GO:0008360">
    <property type="term" value="P:regulation of cell shape"/>
    <property type="evidence" value="ECO:0007669"/>
    <property type="project" value="UniProtKB-KW"/>
</dbReference>
<dbReference type="EMBL" id="AMCZ02000013">
    <property type="protein sequence ID" value="EWC41055.1"/>
    <property type="molecule type" value="Genomic_DNA"/>
</dbReference>
<organism evidence="9 10">
    <name type="scientific">Stutzerimonas stutzeri KOS6</name>
    <dbReference type="NCBI Taxonomy" id="1218352"/>
    <lineage>
        <taxon>Bacteria</taxon>
        <taxon>Pseudomonadati</taxon>
        <taxon>Pseudomonadota</taxon>
        <taxon>Gammaproteobacteria</taxon>
        <taxon>Pseudomonadales</taxon>
        <taxon>Pseudomonadaceae</taxon>
        <taxon>Stutzerimonas</taxon>
    </lineage>
</organism>
<evidence type="ECO:0000256" key="6">
    <source>
        <dbReference type="ARBA" id="ARBA00023237"/>
    </source>
</evidence>
<dbReference type="eggNOG" id="COG3107">
    <property type="taxonomic scope" value="Bacteria"/>
</dbReference>
<dbReference type="OrthoDB" id="6708821at2"/>
<evidence type="ECO:0000256" key="7">
    <source>
        <dbReference type="ARBA" id="ARBA00023288"/>
    </source>
</evidence>
<dbReference type="GO" id="GO:0030234">
    <property type="term" value="F:enzyme regulator activity"/>
    <property type="evidence" value="ECO:0007669"/>
    <property type="project" value="TreeGrafter"/>
</dbReference>
<dbReference type="CDD" id="cd06339">
    <property type="entry name" value="PBP1_YraM_LppC_lipoprotein-like"/>
    <property type="match status" value="1"/>
</dbReference>
<dbReference type="GO" id="GO:0031241">
    <property type="term" value="C:periplasmic side of cell outer membrane"/>
    <property type="evidence" value="ECO:0007669"/>
    <property type="project" value="TreeGrafter"/>
</dbReference>
<dbReference type="PANTHER" id="PTHR38038">
    <property type="entry name" value="PENICILLIN-BINDING PROTEIN ACTIVATOR LPOA"/>
    <property type="match status" value="1"/>
</dbReference>
<dbReference type="InterPro" id="IPR028082">
    <property type="entry name" value="Peripla_BP_I"/>
</dbReference>
<evidence type="ECO:0000313" key="9">
    <source>
        <dbReference type="EMBL" id="EWC41055.1"/>
    </source>
</evidence>
<keyword evidence="5" id="KW-0564">Palmitate</keyword>
<proteinExistence type="predicted"/>
<dbReference type="Proteomes" id="UP000026923">
    <property type="component" value="Unassembled WGS sequence"/>
</dbReference>